<dbReference type="EMBL" id="AP024957">
    <property type="protein sequence ID" value="BCZ83024.1"/>
    <property type="molecule type" value="Genomic_DNA"/>
</dbReference>
<gene>
    <name evidence="4" type="ORF">PTKU64_66990</name>
</gene>
<dbReference type="InterPro" id="IPR020904">
    <property type="entry name" value="Sc_DH/Rdtase_CS"/>
</dbReference>
<evidence type="ECO:0000256" key="3">
    <source>
        <dbReference type="RuleBase" id="RU000363"/>
    </source>
</evidence>
<proteinExistence type="inferred from homology"/>
<dbReference type="SUPFAM" id="SSF51735">
    <property type="entry name" value="NAD(P)-binding Rossmann-fold domains"/>
    <property type="match status" value="1"/>
</dbReference>
<name>A0ABM7TV95_9BURK</name>
<dbReference type="Pfam" id="PF00106">
    <property type="entry name" value="adh_short"/>
    <property type="match status" value="1"/>
</dbReference>
<dbReference type="PANTHER" id="PTHR43976:SF16">
    <property type="entry name" value="SHORT-CHAIN DEHYDROGENASE_REDUCTASE FAMILY PROTEIN"/>
    <property type="match status" value="1"/>
</dbReference>
<evidence type="ECO:0000313" key="4">
    <source>
        <dbReference type="EMBL" id="BCZ83024.1"/>
    </source>
</evidence>
<keyword evidence="5" id="KW-1185">Reference proteome</keyword>
<dbReference type="CDD" id="cd05374">
    <property type="entry name" value="17beta-HSD-like_SDR_c"/>
    <property type="match status" value="1"/>
</dbReference>
<protein>
    <submittedName>
        <fullName evidence="4">Short-chain dehydrogenase/reductase</fullName>
    </submittedName>
</protein>
<dbReference type="InterPro" id="IPR036291">
    <property type="entry name" value="NAD(P)-bd_dom_sf"/>
</dbReference>
<dbReference type="InterPro" id="IPR002347">
    <property type="entry name" value="SDR_fam"/>
</dbReference>
<sequence>MQSSLFSFEVRMLSVKTLLITGVSSGFGRALAEEALAAGHRVIGTVRTEQARNAFEALAPGRSVSRVLDVTDFEAIGGVVAEIEATVGPIDVLVNNAGYGHEGVMEESPLDEMRRQFDVNVFGAVAMMKAVIPGMRKRRSGHILNITSMGGHITMPGITYYCGSKFALEGISEALGKEVRALGIFVTAVAPGSFRTDWAGRSMIRTPRSIPDYDPLFDPIRKAREEKSGKQLGDPVKAARAMLSVIDSDNPPAHLLLGSDALGLVREKLSAIGGEIDAWEAVSRSTDG</sequence>
<dbReference type="PROSITE" id="PS00061">
    <property type="entry name" value="ADH_SHORT"/>
    <property type="match status" value="1"/>
</dbReference>
<keyword evidence="2" id="KW-0560">Oxidoreductase</keyword>
<dbReference type="PRINTS" id="PR00080">
    <property type="entry name" value="SDRFAMILY"/>
</dbReference>
<reference evidence="4 5" key="1">
    <citation type="journal article" date="2022" name="Front. Microbiol.">
        <title>Identification and characterization of a novel class of self-sufficient cytochrome P450 hydroxylase involved in cyclohexanecarboxylate degradation in Paraburkholderia terrae strain KU-64.</title>
        <authorList>
            <person name="Yamamoto T."/>
            <person name="Hasegawa Y."/>
            <person name="Iwaki H."/>
        </authorList>
    </citation>
    <scope>NUCLEOTIDE SEQUENCE [LARGE SCALE GENOMIC DNA]</scope>
    <source>
        <strain evidence="4 5">KU-64</strain>
    </source>
</reference>
<dbReference type="InterPro" id="IPR051911">
    <property type="entry name" value="SDR_oxidoreductase"/>
</dbReference>
<comment type="similarity">
    <text evidence="1 3">Belongs to the short-chain dehydrogenases/reductases (SDR) family.</text>
</comment>
<evidence type="ECO:0000256" key="2">
    <source>
        <dbReference type="ARBA" id="ARBA00023002"/>
    </source>
</evidence>
<organism evidence="4 5">
    <name type="scientific">Paraburkholderia terrae</name>
    <dbReference type="NCBI Taxonomy" id="311230"/>
    <lineage>
        <taxon>Bacteria</taxon>
        <taxon>Pseudomonadati</taxon>
        <taxon>Pseudomonadota</taxon>
        <taxon>Betaproteobacteria</taxon>
        <taxon>Burkholderiales</taxon>
        <taxon>Burkholderiaceae</taxon>
        <taxon>Paraburkholderia</taxon>
    </lineage>
</organism>
<dbReference type="Proteomes" id="UP001319874">
    <property type="component" value="Chromosome 3"/>
</dbReference>
<evidence type="ECO:0000256" key="1">
    <source>
        <dbReference type="ARBA" id="ARBA00006484"/>
    </source>
</evidence>
<dbReference type="PANTHER" id="PTHR43976">
    <property type="entry name" value="SHORT CHAIN DEHYDROGENASE"/>
    <property type="match status" value="1"/>
</dbReference>
<dbReference type="PRINTS" id="PR00081">
    <property type="entry name" value="GDHRDH"/>
</dbReference>
<evidence type="ECO:0000313" key="5">
    <source>
        <dbReference type="Proteomes" id="UP001319874"/>
    </source>
</evidence>
<dbReference type="Gene3D" id="3.40.50.720">
    <property type="entry name" value="NAD(P)-binding Rossmann-like Domain"/>
    <property type="match status" value="1"/>
</dbReference>
<accession>A0ABM7TV95</accession>
<dbReference type="NCBIfam" id="NF004824">
    <property type="entry name" value="PRK06180.1"/>
    <property type="match status" value="1"/>
</dbReference>